<evidence type="ECO:0000313" key="4">
    <source>
        <dbReference type="Proteomes" id="UP000444185"/>
    </source>
</evidence>
<gene>
    <name evidence="3" type="ORF">GRI42_04090</name>
</gene>
<dbReference type="Proteomes" id="UP000444185">
    <property type="component" value="Unassembled WGS sequence"/>
</dbReference>
<proteinExistence type="predicted"/>
<evidence type="ECO:0000259" key="2">
    <source>
        <dbReference type="Pfam" id="PF07811"/>
    </source>
</evidence>
<evidence type="ECO:0000313" key="3">
    <source>
        <dbReference type="EMBL" id="MXO50483.1"/>
    </source>
</evidence>
<name>A0A844XZG9_9SPHN</name>
<evidence type="ECO:0000256" key="1">
    <source>
        <dbReference type="SAM" id="Phobius"/>
    </source>
</evidence>
<protein>
    <recommendedName>
        <fullName evidence="2">TadE-like domain-containing protein</fullName>
    </recommendedName>
</protein>
<reference evidence="3 4" key="1">
    <citation type="submission" date="2019-12" db="EMBL/GenBank/DDBJ databases">
        <title>Genomic-based taxomic classification of the family Erythrobacteraceae.</title>
        <authorList>
            <person name="Xu L."/>
        </authorList>
    </citation>
    <scope>NUCLEOTIDE SEQUENCE [LARGE SCALE GENOMIC DNA]</scope>
    <source>
        <strain evidence="3 4">DSM 16225</strain>
    </source>
</reference>
<dbReference type="Pfam" id="PF07811">
    <property type="entry name" value="TadE"/>
    <property type="match status" value="1"/>
</dbReference>
<keyword evidence="4" id="KW-1185">Reference proteome</keyword>
<dbReference type="RefSeq" id="WP_160607078.1">
    <property type="nucleotide sequence ID" value="NZ_WTYF01000004.1"/>
</dbReference>
<dbReference type="AlphaFoldDB" id="A0A844XZG9"/>
<organism evidence="3 4">
    <name type="scientific">Qipengyuania gaetbuli</name>
    <dbReference type="NCBI Taxonomy" id="266952"/>
    <lineage>
        <taxon>Bacteria</taxon>
        <taxon>Pseudomonadati</taxon>
        <taxon>Pseudomonadota</taxon>
        <taxon>Alphaproteobacteria</taxon>
        <taxon>Sphingomonadales</taxon>
        <taxon>Erythrobacteraceae</taxon>
        <taxon>Qipengyuania</taxon>
    </lineage>
</organism>
<dbReference type="InterPro" id="IPR012495">
    <property type="entry name" value="TadE-like_dom"/>
</dbReference>
<dbReference type="EMBL" id="WTYF01000004">
    <property type="protein sequence ID" value="MXO50483.1"/>
    <property type="molecule type" value="Genomic_DNA"/>
</dbReference>
<dbReference type="OrthoDB" id="7427721at2"/>
<sequence>MTRLKSLFRNANGSAAVEFALALPLTVTMLLGALNMGIYLFFQNSLSSALDETARSVTVWPIPNDTELQTEFTNNLLSAQQFGNATLAITHGTDTFGRDYVDLVASGGINVNLVFVDMGTMPVRLTKRSYPQL</sequence>
<accession>A0A844XZG9</accession>
<feature type="transmembrane region" description="Helical" evidence="1">
    <location>
        <begin position="21"/>
        <end position="42"/>
    </location>
</feature>
<keyword evidence="1" id="KW-0472">Membrane</keyword>
<comment type="caution">
    <text evidence="3">The sequence shown here is derived from an EMBL/GenBank/DDBJ whole genome shotgun (WGS) entry which is preliminary data.</text>
</comment>
<feature type="domain" description="TadE-like" evidence="2">
    <location>
        <begin position="13"/>
        <end position="55"/>
    </location>
</feature>
<keyword evidence="1" id="KW-0812">Transmembrane</keyword>
<keyword evidence="1" id="KW-1133">Transmembrane helix</keyword>